<dbReference type="PROSITE" id="PS00092">
    <property type="entry name" value="N6_MTASE"/>
    <property type="match status" value="1"/>
</dbReference>
<dbReference type="EMBL" id="CTEF01000001">
    <property type="protein sequence ID" value="CQD05426.1"/>
    <property type="molecule type" value="Genomic_DNA"/>
</dbReference>
<dbReference type="InterPro" id="IPR052190">
    <property type="entry name" value="Euk-Arch_PrmC-MTase"/>
</dbReference>
<evidence type="ECO:0000256" key="2">
    <source>
        <dbReference type="ARBA" id="ARBA00022603"/>
    </source>
</evidence>
<evidence type="ECO:0000256" key="1">
    <source>
        <dbReference type="ARBA" id="ARBA00006149"/>
    </source>
</evidence>
<gene>
    <name evidence="6" type="ORF">BN970_00978</name>
</gene>
<proteinExistence type="inferred from homology"/>
<dbReference type="Proteomes" id="UP000182227">
    <property type="component" value="Unassembled WGS sequence"/>
</dbReference>
<protein>
    <submittedName>
        <fullName evidence="6">Methylase</fullName>
    </submittedName>
</protein>
<sequence length="261" mass="27637">MTNCGSSAKTFAECAVGYRIEVLSGTNELASDVAVQTAAETIAVGAESVYRPQHDSWLLIAALERDRVVAGRRVVDLCAGSGVVAIAAAEMGASAVTALDISPDAVRCTQANALAAKVDVDARLGSWTQALEHEPYDVVVCNPPYVPVAPGTSAEALVSTGPMTSWNGGPDGRLVLDPLCRSADAVLADGGSLFLVQSEFSDVEQSLRLLRASGLDAEIYGTHRIPFGPVLRMQARWLRDTGRWTDTRAEEELVVIRADKP</sequence>
<dbReference type="SUPFAM" id="SSF53335">
    <property type="entry name" value="S-adenosyl-L-methionine-dependent methyltransferases"/>
    <property type="match status" value="1"/>
</dbReference>
<comment type="similarity">
    <text evidence="1">Belongs to the eukaryotic/archaeal PrmC-related family.</text>
</comment>
<keyword evidence="3" id="KW-0808">Transferase</keyword>
<evidence type="ECO:0000313" key="6">
    <source>
        <dbReference type="EMBL" id="CQD05426.1"/>
    </source>
</evidence>
<dbReference type="NCBIfam" id="TIGR00537">
    <property type="entry name" value="hemK_rel_arch"/>
    <property type="match status" value="1"/>
</dbReference>
<dbReference type="GO" id="GO:0008276">
    <property type="term" value="F:protein methyltransferase activity"/>
    <property type="evidence" value="ECO:0007669"/>
    <property type="project" value="TreeGrafter"/>
</dbReference>
<dbReference type="InterPro" id="IPR029063">
    <property type="entry name" value="SAM-dependent_MTases_sf"/>
</dbReference>
<accession>A0A0U1CZW3</accession>
<dbReference type="PANTHER" id="PTHR45875">
    <property type="entry name" value="METHYLTRANSFERASE N6AMT1"/>
    <property type="match status" value="1"/>
</dbReference>
<evidence type="ECO:0000256" key="4">
    <source>
        <dbReference type="ARBA" id="ARBA00022691"/>
    </source>
</evidence>
<name>A0A0U1CZW3_9MYCO</name>
<dbReference type="Gene3D" id="3.40.50.150">
    <property type="entry name" value="Vaccinia Virus protein VP39"/>
    <property type="match status" value="1"/>
</dbReference>
<dbReference type="GO" id="GO:0003676">
    <property type="term" value="F:nucleic acid binding"/>
    <property type="evidence" value="ECO:0007669"/>
    <property type="project" value="InterPro"/>
</dbReference>
<evidence type="ECO:0000313" key="7">
    <source>
        <dbReference type="Proteomes" id="UP000182227"/>
    </source>
</evidence>
<dbReference type="GO" id="GO:0035657">
    <property type="term" value="C:eRF1 methyltransferase complex"/>
    <property type="evidence" value="ECO:0007669"/>
    <property type="project" value="TreeGrafter"/>
</dbReference>
<dbReference type="InterPro" id="IPR007848">
    <property type="entry name" value="Small_mtfrase_dom"/>
</dbReference>
<organism evidence="6 7">
    <name type="scientific">Mycolicibacterium conceptionense</name>
    <dbReference type="NCBI Taxonomy" id="451644"/>
    <lineage>
        <taxon>Bacteria</taxon>
        <taxon>Bacillati</taxon>
        <taxon>Actinomycetota</taxon>
        <taxon>Actinomycetes</taxon>
        <taxon>Mycobacteriales</taxon>
        <taxon>Mycobacteriaceae</taxon>
        <taxon>Mycolicibacterium</taxon>
    </lineage>
</organism>
<dbReference type="AlphaFoldDB" id="A0A0U1CZW3"/>
<evidence type="ECO:0000256" key="3">
    <source>
        <dbReference type="ARBA" id="ARBA00022679"/>
    </source>
</evidence>
<dbReference type="Pfam" id="PF05175">
    <property type="entry name" value="MTS"/>
    <property type="match status" value="1"/>
</dbReference>
<dbReference type="PANTHER" id="PTHR45875:SF1">
    <property type="entry name" value="METHYLTRANSFERASE N6AMT1"/>
    <property type="match status" value="1"/>
</dbReference>
<reference evidence="6 7" key="1">
    <citation type="submission" date="2015-03" db="EMBL/GenBank/DDBJ databases">
        <authorList>
            <person name="Murphy D."/>
        </authorList>
    </citation>
    <scope>NUCLEOTIDE SEQUENCE [LARGE SCALE GENOMIC DNA]</scope>
    <source>
        <strain evidence="6 7">D16</strain>
    </source>
</reference>
<feature type="domain" description="Methyltransferase small" evidence="5">
    <location>
        <begin position="56"/>
        <end position="147"/>
    </location>
</feature>
<keyword evidence="2 6" id="KW-0489">Methyltransferase</keyword>
<dbReference type="GO" id="GO:0008757">
    <property type="term" value="F:S-adenosylmethionine-dependent methyltransferase activity"/>
    <property type="evidence" value="ECO:0007669"/>
    <property type="project" value="TreeGrafter"/>
</dbReference>
<keyword evidence="4" id="KW-0949">S-adenosyl-L-methionine</keyword>
<evidence type="ECO:0000259" key="5">
    <source>
        <dbReference type="Pfam" id="PF05175"/>
    </source>
</evidence>
<dbReference type="CDD" id="cd02440">
    <property type="entry name" value="AdoMet_MTases"/>
    <property type="match status" value="1"/>
</dbReference>
<dbReference type="InterPro" id="IPR002052">
    <property type="entry name" value="DNA_methylase_N6_adenine_CS"/>
</dbReference>
<dbReference type="InterPro" id="IPR004557">
    <property type="entry name" value="PrmC-related"/>
</dbReference>
<dbReference type="GO" id="GO:0032259">
    <property type="term" value="P:methylation"/>
    <property type="evidence" value="ECO:0007669"/>
    <property type="project" value="UniProtKB-KW"/>
</dbReference>